<keyword evidence="1" id="KW-0812">Transmembrane</keyword>
<accession>A0ABP7FZ87</accession>
<reference evidence="3" key="1">
    <citation type="journal article" date="2019" name="Int. J. Syst. Evol. Microbiol.">
        <title>The Global Catalogue of Microorganisms (GCM) 10K type strain sequencing project: providing services to taxonomists for standard genome sequencing and annotation.</title>
        <authorList>
            <consortium name="The Broad Institute Genomics Platform"/>
            <consortium name="The Broad Institute Genome Sequencing Center for Infectious Disease"/>
            <person name="Wu L."/>
            <person name="Ma J."/>
        </authorList>
    </citation>
    <scope>NUCLEOTIDE SEQUENCE [LARGE SCALE GENOMIC DNA]</scope>
    <source>
        <strain evidence="3">JCM 16949</strain>
    </source>
</reference>
<proteinExistence type="predicted"/>
<gene>
    <name evidence="2" type="ORF">GCM10022239_26510</name>
</gene>
<feature type="transmembrane region" description="Helical" evidence="1">
    <location>
        <begin position="33"/>
        <end position="53"/>
    </location>
</feature>
<keyword evidence="1" id="KW-0472">Membrane</keyword>
<organism evidence="2 3">
    <name type="scientific">Leifsonella bigeumensis</name>
    <dbReference type="NCBI Taxonomy" id="433643"/>
    <lineage>
        <taxon>Bacteria</taxon>
        <taxon>Bacillati</taxon>
        <taxon>Actinomycetota</taxon>
        <taxon>Actinomycetes</taxon>
        <taxon>Micrococcales</taxon>
        <taxon>Microbacteriaceae</taxon>
        <taxon>Leifsonella</taxon>
    </lineage>
</organism>
<evidence type="ECO:0000313" key="3">
    <source>
        <dbReference type="Proteomes" id="UP001501004"/>
    </source>
</evidence>
<keyword evidence="3" id="KW-1185">Reference proteome</keyword>
<name>A0ABP7FZ87_9MICO</name>
<sequence length="61" mass="6092">MYLMLLVYAAALVLFTVGGLVIARAGVHSAHFTGSAVGVTACVVAAAALTVALTSSEILTQ</sequence>
<dbReference type="Proteomes" id="UP001501004">
    <property type="component" value="Unassembled WGS sequence"/>
</dbReference>
<dbReference type="EMBL" id="BAABAE010000004">
    <property type="protein sequence ID" value="GAA3749887.1"/>
    <property type="molecule type" value="Genomic_DNA"/>
</dbReference>
<evidence type="ECO:0000256" key="1">
    <source>
        <dbReference type="SAM" id="Phobius"/>
    </source>
</evidence>
<protein>
    <submittedName>
        <fullName evidence="2">Uncharacterized protein</fullName>
    </submittedName>
</protein>
<evidence type="ECO:0000313" key="2">
    <source>
        <dbReference type="EMBL" id="GAA3749887.1"/>
    </source>
</evidence>
<keyword evidence="1" id="KW-1133">Transmembrane helix</keyword>
<comment type="caution">
    <text evidence="2">The sequence shown here is derived from an EMBL/GenBank/DDBJ whole genome shotgun (WGS) entry which is preliminary data.</text>
</comment>